<sequence length="65" mass="7282">MDQRIEILLQENLAVQKEILIELRAKNEIKQIDSYCSWRRCGICTFILVIIAASGIAAAFGSANK</sequence>
<keyword evidence="1" id="KW-1133">Transmembrane helix</keyword>
<evidence type="ECO:0000313" key="2">
    <source>
        <dbReference type="EMBL" id="QHU13982.1"/>
    </source>
</evidence>
<evidence type="ECO:0000256" key="1">
    <source>
        <dbReference type="SAM" id="Phobius"/>
    </source>
</evidence>
<dbReference type="EMBL" id="MN740828">
    <property type="protein sequence ID" value="QHU13982.1"/>
    <property type="molecule type" value="Genomic_DNA"/>
</dbReference>
<feature type="transmembrane region" description="Helical" evidence="1">
    <location>
        <begin position="41"/>
        <end position="63"/>
    </location>
</feature>
<proteinExistence type="predicted"/>
<keyword evidence="1" id="KW-0472">Membrane</keyword>
<dbReference type="AlphaFoldDB" id="A0A6C0K7G6"/>
<protein>
    <submittedName>
        <fullName evidence="2">Uncharacterized protein</fullName>
    </submittedName>
</protein>
<name>A0A6C0K7G6_9ZZZZ</name>
<keyword evidence="1" id="KW-0812">Transmembrane</keyword>
<organism evidence="2">
    <name type="scientific">viral metagenome</name>
    <dbReference type="NCBI Taxonomy" id="1070528"/>
    <lineage>
        <taxon>unclassified sequences</taxon>
        <taxon>metagenomes</taxon>
        <taxon>organismal metagenomes</taxon>
    </lineage>
</organism>
<reference evidence="2" key="1">
    <citation type="journal article" date="2020" name="Nature">
        <title>Giant virus diversity and host interactions through global metagenomics.</title>
        <authorList>
            <person name="Schulz F."/>
            <person name="Roux S."/>
            <person name="Paez-Espino D."/>
            <person name="Jungbluth S."/>
            <person name="Walsh D.A."/>
            <person name="Denef V.J."/>
            <person name="McMahon K.D."/>
            <person name="Konstantinidis K.T."/>
            <person name="Eloe-Fadrosh E.A."/>
            <person name="Kyrpides N.C."/>
            <person name="Woyke T."/>
        </authorList>
    </citation>
    <scope>NUCLEOTIDE SEQUENCE</scope>
    <source>
        <strain evidence="2">GVMAG-S-1101182-85</strain>
    </source>
</reference>
<accession>A0A6C0K7G6</accession>